<evidence type="ECO:0000256" key="2">
    <source>
        <dbReference type="ARBA" id="ARBA00004651"/>
    </source>
</evidence>
<evidence type="ECO:0000256" key="10">
    <source>
        <dbReference type="ARBA" id="ARBA00023065"/>
    </source>
</evidence>
<comment type="similarity">
    <text evidence="3">Belongs to the multi antimicrobial extrusion (MATE) (TC 2.A.66.1) family.</text>
</comment>
<dbReference type="NCBIfam" id="TIGR00797">
    <property type="entry name" value="matE"/>
    <property type="match status" value="1"/>
</dbReference>
<evidence type="ECO:0000313" key="14">
    <source>
        <dbReference type="EMBL" id="MBM7616381.1"/>
    </source>
</evidence>
<organism evidence="14 15">
    <name type="scientific">Alkaliphilus hydrothermalis</name>
    <dbReference type="NCBI Taxonomy" id="1482730"/>
    <lineage>
        <taxon>Bacteria</taxon>
        <taxon>Bacillati</taxon>
        <taxon>Bacillota</taxon>
        <taxon>Clostridia</taxon>
        <taxon>Peptostreptococcales</taxon>
        <taxon>Natronincolaceae</taxon>
        <taxon>Alkaliphilus</taxon>
    </lineage>
</organism>
<feature type="transmembrane region" description="Helical" evidence="13">
    <location>
        <begin position="137"/>
        <end position="159"/>
    </location>
</feature>
<keyword evidence="7" id="KW-1003">Cell membrane</keyword>
<comment type="function">
    <text evidence="1">Multidrug efflux pump.</text>
</comment>
<comment type="caution">
    <text evidence="14">The sequence shown here is derived from an EMBL/GenBank/DDBJ whole genome shotgun (WGS) entry which is preliminary data.</text>
</comment>
<keyword evidence="6" id="KW-0050">Antiport</keyword>
<feature type="transmembrane region" description="Helical" evidence="13">
    <location>
        <begin position="325"/>
        <end position="349"/>
    </location>
</feature>
<dbReference type="InterPro" id="IPR050222">
    <property type="entry name" value="MATE_MdtK"/>
</dbReference>
<reference evidence="14 15" key="1">
    <citation type="submission" date="2021-01" db="EMBL/GenBank/DDBJ databases">
        <title>Genomic Encyclopedia of Type Strains, Phase IV (KMG-IV): sequencing the most valuable type-strain genomes for metagenomic binning, comparative biology and taxonomic classification.</title>
        <authorList>
            <person name="Goeker M."/>
        </authorList>
    </citation>
    <scope>NUCLEOTIDE SEQUENCE [LARGE SCALE GENOMIC DNA]</scope>
    <source>
        <strain evidence="14 15">DSM 25890</strain>
    </source>
</reference>
<evidence type="ECO:0000256" key="3">
    <source>
        <dbReference type="ARBA" id="ARBA00010199"/>
    </source>
</evidence>
<evidence type="ECO:0000256" key="11">
    <source>
        <dbReference type="ARBA" id="ARBA00023136"/>
    </source>
</evidence>
<evidence type="ECO:0000256" key="1">
    <source>
        <dbReference type="ARBA" id="ARBA00003408"/>
    </source>
</evidence>
<evidence type="ECO:0000256" key="8">
    <source>
        <dbReference type="ARBA" id="ARBA00022692"/>
    </source>
</evidence>
<accession>A0ABS2NTX4</accession>
<keyword evidence="9 13" id="KW-1133">Transmembrane helix</keyword>
<feature type="transmembrane region" description="Helical" evidence="13">
    <location>
        <begin position="361"/>
        <end position="382"/>
    </location>
</feature>
<feature type="transmembrane region" description="Helical" evidence="13">
    <location>
        <begin position="284"/>
        <end position="304"/>
    </location>
</feature>
<evidence type="ECO:0000256" key="6">
    <source>
        <dbReference type="ARBA" id="ARBA00022449"/>
    </source>
</evidence>
<evidence type="ECO:0000256" key="7">
    <source>
        <dbReference type="ARBA" id="ARBA00022475"/>
    </source>
</evidence>
<dbReference type="CDD" id="cd13137">
    <property type="entry name" value="MATE_NorM_like"/>
    <property type="match status" value="1"/>
</dbReference>
<evidence type="ECO:0000256" key="13">
    <source>
        <dbReference type="SAM" id="Phobius"/>
    </source>
</evidence>
<dbReference type="PANTHER" id="PTHR43298">
    <property type="entry name" value="MULTIDRUG RESISTANCE PROTEIN NORM-RELATED"/>
    <property type="match status" value="1"/>
</dbReference>
<keyword evidence="5" id="KW-0813">Transport</keyword>
<feature type="transmembrane region" description="Helical" evidence="13">
    <location>
        <begin position="242"/>
        <end position="264"/>
    </location>
</feature>
<feature type="transmembrane region" description="Helical" evidence="13">
    <location>
        <begin position="99"/>
        <end position="117"/>
    </location>
</feature>
<feature type="transmembrane region" description="Helical" evidence="13">
    <location>
        <begin position="389"/>
        <end position="409"/>
    </location>
</feature>
<dbReference type="PIRSF" id="PIRSF006603">
    <property type="entry name" value="DinF"/>
    <property type="match status" value="1"/>
</dbReference>
<name>A0ABS2NTX4_9FIRM</name>
<evidence type="ECO:0000256" key="5">
    <source>
        <dbReference type="ARBA" id="ARBA00022448"/>
    </source>
</evidence>
<protein>
    <recommendedName>
        <fullName evidence="4">Probable multidrug resistance protein NorM</fullName>
    </recommendedName>
    <alternativeName>
        <fullName evidence="12">Multidrug-efflux transporter</fullName>
    </alternativeName>
</protein>
<sequence length="450" mass="49037">MTLINSIIKTDQQQLKKIWGLAWPVIIGQFLHTLMVIADMWFVGRLGKVETAAVGAATSVIGVIHVVPFLIATGSIALVSRLTGADDQEGIKGISQQGMILSFFVGIIVVVFSYYNINLILRIFGGTDVEMLGQSRQYIQVALLGIPLFFFNATTRGILQATGDTKNPVKVFVAMNLLNILLDYLFIMVFKLGIGGAAAATALSEAVGSLLMGSLIMRHIFDFDIKGFIKHLKIEMNTSIRILKIGGYSALQMITRPFTGLIMYRIVLEQGVSAGAAFGIGGRLFNFVFIFLAGLGTAMSVLVGQNLGKKDVKSAEDVVKQGLKLAIFNKIVFAIPFFIFPKYLMGAFINDPEVIQVGVEYLRICYLGILFVIFPNVLGAAFMGAGDTFPPMVASIVGNWVIKIPFAYLLTRTIPMGATGVWIAISLSVVVEALIILGWFSLGRWKEKEI</sequence>
<feature type="transmembrane region" description="Helical" evidence="13">
    <location>
        <begin position="21"/>
        <end position="42"/>
    </location>
</feature>
<feature type="transmembrane region" description="Helical" evidence="13">
    <location>
        <begin position="54"/>
        <end position="79"/>
    </location>
</feature>
<keyword evidence="11 13" id="KW-0472">Membrane</keyword>
<dbReference type="InterPro" id="IPR048279">
    <property type="entry name" value="MdtK-like"/>
</dbReference>
<feature type="transmembrane region" description="Helical" evidence="13">
    <location>
        <begin position="171"/>
        <end position="190"/>
    </location>
</feature>
<dbReference type="RefSeq" id="WP_204404534.1">
    <property type="nucleotide sequence ID" value="NZ_JAFBEE010000034.1"/>
</dbReference>
<gene>
    <name evidence="14" type="ORF">JOC73_002963</name>
</gene>
<evidence type="ECO:0000256" key="4">
    <source>
        <dbReference type="ARBA" id="ARBA00020268"/>
    </source>
</evidence>
<keyword evidence="15" id="KW-1185">Reference proteome</keyword>
<dbReference type="Proteomes" id="UP001314796">
    <property type="component" value="Unassembled WGS sequence"/>
</dbReference>
<feature type="transmembrane region" description="Helical" evidence="13">
    <location>
        <begin position="196"/>
        <end position="221"/>
    </location>
</feature>
<proteinExistence type="inferred from homology"/>
<dbReference type="InterPro" id="IPR002528">
    <property type="entry name" value="MATE_fam"/>
</dbReference>
<comment type="subcellular location">
    <subcellularLocation>
        <location evidence="2">Cell membrane</location>
        <topology evidence="2">Multi-pass membrane protein</topology>
    </subcellularLocation>
</comment>
<dbReference type="PANTHER" id="PTHR43298:SF2">
    <property type="entry name" value="FMN_FAD EXPORTER YEEO-RELATED"/>
    <property type="match status" value="1"/>
</dbReference>
<evidence type="ECO:0000256" key="9">
    <source>
        <dbReference type="ARBA" id="ARBA00022989"/>
    </source>
</evidence>
<keyword evidence="8 13" id="KW-0812">Transmembrane</keyword>
<dbReference type="Pfam" id="PF01554">
    <property type="entry name" value="MatE"/>
    <property type="match status" value="2"/>
</dbReference>
<dbReference type="EMBL" id="JAFBEE010000034">
    <property type="protein sequence ID" value="MBM7616381.1"/>
    <property type="molecule type" value="Genomic_DNA"/>
</dbReference>
<evidence type="ECO:0000256" key="12">
    <source>
        <dbReference type="ARBA" id="ARBA00031636"/>
    </source>
</evidence>
<feature type="transmembrane region" description="Helical" evidence="13">
    <location>
        <begin position="421"/>
        <end position="442"/>
    </location>
</feature>
<evidence type="ECO:0000313" key="15">
    <source>
        <dbReference type="Proteomes" id="UP001314796"/>
    </source>
</evidence>
<keyword evidence="10" id="KW-0406">Ion transport</keyword>